<protein>
    <submittedName>
        <fullName evidence="2">Uncharacterized protein</fullName>
    </submittedName>
</protein>
<dbReference type="AlphaFoldDB" id="A0AAN8Y848"/>
<gene>
    <name evidence="2" type="ORF">RDI58_020673</name>
</gene>
<accession>A0AAN8Y848</accession>
<proteinExistence type="predicted"/>
<sequence length="24" mass="3052">MSQVFLIYPYRFWFFNSTFLLIFA</sequence>
<keyword evidence="1" id="KW-1133">Transmembrane helix</keyword>
<evidence type="ECO:0000313" key="3">
    <source>
        <dbReference type="Proteomes" id="UP001371456"/>
    </source>
</evidence>
<organism evidence="2 3">
    <name type="scientific">Solanum bulbocastanum</name>
    <name type="common">Wild potato</name>
    <dbReference type="NCBI Taxonomy" id="147425"/>
    <lineage>
        <taxon>Eukaryota</taxon>
        <taxon>Viridiplantae</taxon>
        <taxon>Streptophyta</taxon>
        <taxon>Embryophyta</taxon>
        <taxon>Tracheophyta</taxon>
        <taxon>Spermatophyta</taxon>
        <taxon>Magnoliopsida</taxon>
        <taxon>eudicotyledons</taxon>
        <taxon>Gunneridae</taxon>
        <taxon>Pentapetalae</taxon>
        <taxon>asterids</taxon>
        <taxon>lamiids</taxon>
        <taxon>Solanales</taxon>
        <taxon>Solanaceae</taxon>
        <taxon>Solanoideae</taxon>
        <taxon>Solaneae</taxon>
        <taxon>Solanum</taxon>
    </lineage>
</organism>
<dbReference type="Proteomes" id="UP001371456">
    <property type="component" value="Unassembled WGS sequence"/>
</dbReference>
<evidence type="ECO:0000256" key="1">
    <source>
        <dbReference type="SAM" id="Phobius"/>
    </source>
</evidence>
<keyword evidence="1" id="KW-0472">Membrane</keyword>
<dbReference type="EMBL" id="JBANQN010000008">
    <property type="protein sequence ID" value="KAK6782877.1"/>
    <property type="molecule type" value="Genomic_DNA"/>
</dbReference>
<feature type="transmembrane region" description="Helical" evidence="1">
    <location>
        <begin position="6"/>
        <end position="23"/>
    </location>
</feature>
<comment type="caution">
    <text evidence="2">The sequence shown here is derived from an EMBL/GenBank/DDBJ whole genome shotgun (WGS) entry which is preliminary data.</text>
</comment>
<reference evidence="2 3" key="1">
    <citation type="submission" date="2024-02" db="EMBL/GenBank/DDBJ databases">
        <title>de novo genome assembly of Solanum bulbocastanum strain 11H21.</title>
        <authorList>
            <person name="Hosaka A.J."/>
        </authorList>
    </citation>
    <scope>NUCLEOTIDE SEQUENCE [LARGE SCALE GENOMIC DNA]</scope>
    <source>
        <tissue evidence="2">Young leaves</tissue>
    </source>
</reference>
<keyword evidence="1" id="KW-0812">Transmembrane</keyword>
<evidence type="ECO:0000313" key="2">
    <source>
        <dbReference type="EMBL" id="KAK6782877.1"/>
    </source>
</evidence>
<keyword evidence="3" id="KW-1185">Reference proteome</keyword>
<name>A0AAN8Y848_SOLBU</name>